<dbReference type="AlphaFoldDB" id="A0A915CPN6"/>
<reference evidence="2" key="1">
    <citation type="submission" date="2022-11" db="UniProtKB">
        <authorList>
            <consortium name="WormBaseParasite"/>
        </authorList>
    </citation>
    <scope>IDENTIFICATION</scope>
</reference>
<sequence length="168" mass="19147">MTPMENFLFCSGTLSWRRRCSMKTELIKLGMDIFAPSHQVRQLLLKFLMDLCVASKQKLLESRLLRLLQSKNVDFGRKFSEKIWYATGDFKILSSLYGHMGSASTYPACCVKLRRNLKDNLPSLSVTPKCYLLCVHVATFMDHHVKLQGKLLDPQLVMVTSTNVLLAS</sequence>
<evidence type="ECO:0000313" key="2">
    <source>
        <dbReference type="WBParaSite" id="jg10781"/>
    </source>
</evidence>
<dbReference type="Proteomes" id="UP000887574">
    <property type="component" value="Unplaced"/>
</dbReference>
<organism evidence="1 2">
    <name type="scientific">Ditylenchus dipsaci</name>
    <dbReference type="NCBI Taxonomy" id="166011"/>
    <lineage>
        <taxon>Eukaryota</taxon>
        <taxon>Metazoa</taxon>
        <taxon>Ecdysozoa</taxon>
        <taxon>Nematoda</taxon>
        <taxon>Chromadorea</taxon>
        <taxon>Rhabditida</taxon>
        <taxon>Tylenchina</taxon>
        <taxon>Tylenchomorpha</taxon>
        <taxon>Sphaerularioidea</taxon>
        <taxon>Anguinidae</taxon>
        <taxon>Anguininae</taxon>
        <taxon>Ditylenchus</taxon>
    </lineage>
</organism>
<dbReference type="WBParaSite" id="jg10781">
    <property type="protein sequence ID" value="jg10781"/>
    <property type="gene ID" value="jg10781"/>
</dbReference>
<name>A0A915CPN6_9BILA</name>
<accession>A0A915CPN6</accession>
<evidence type="ECO:0000313" key="1">
    <source>
        <dbReference type="Proteomes" id="UP000887574"/>
    </source>
</evidence>
<keyword evidence="1" id="KW-1185">Reference proteome</keyword>
<proteinExistence type="predicted"/>
<protein>
    <submittedName>
        <fullName evidence="2">Uncharacterized protein</fullName>
    </submittedName>
</protein>